<feature type="non-terminal residue" evidence="2">
    <location>
        <position position="1"/>
    </location>
</feature>
<dbReference type="PANTHER" id="PTHR34153:SF2">
    <property type="entry name" value="SI:CH211-262H13.3-RELATED"/>
    <property type="match status" value="1"/>
</dbReference>
<feature type="region of interest" description="Disordered" evidence="1">
    <location>
        <begin position="86"/>
        <end position="164"/>
    </location>
</feature>
<keyword evidence="2" id="KW-0675">Receptor</keyword>
<name>A0A147BBP1_IXORI</name>
<evidence type="ECO:0000313" key="2">
    <source>
        <dbReference type="EMBL" id="JAR88196.1"/>
    </source>
</evidence>
<dbReference type="PANTHER" id="PTHR34153">
    <property type="entry name" value="SI:CH211-262H13.3-RELATED-RELATED"/>
    <property type="match status" value="1"/>
</dbReference>
<reference evidence="2" key="1">
    <citation type="journal article" date="2018" name="PLoS Negl. Trop. Dis.">
        <title>Sialome diversity of ticks revealed by RNAseq of single tick salivary glands.</title>
        <authorList>
            <person name="Perner J."/>
            <person name="Kropackova S."/>
            <person name="Kopacek P."/>
            <person name="Ribeiro J.M."/>
        </authorList>
    </citation>
    <scope>NUCLEOTIDE SEQUENCE</scope>
    <source>
        <strain evidence="2">Siblings of single egg batch collected in Ceske Budejovice</strain>
        <tissue evidence="2">Salivary glands</tissue>
    </source>
</reference>
<sequence length="392" mass="42612">ENRPFCAVEFLGDDSVAAVPTSWLNVTRTMCCWPANVTPATVVKLAQAQAPPGNAEEWPLHPVRVFSYCKTYKKAKRKATEGLDNSCLESTDVGEPDDGATGQDNTADVPVRLSAPIPPTGLGGACARAPPKRRAPEPPSSKGWSKESRALTSPLAERQAPRRRNLEAAEAVEATMSPFESEILKVLLDVRHEVHLLRQDTAQVLANQDQLAVRIAQLERANCPPDAPVPPAVFILPLATMEDFEVAERRLINPADQAVLKQQLSGLGGTTIVEAVRRTLERLLRKQVQVQFSICGRRGNKRPFRGTQLCTVAVAIIRSRVEGNVADVERAIGDYLAGAPDREGGRAERMAKKIRDTAMLSAQFVTVLPSSLAESHFDPNVHADILSNSSQT</sequence>
<accession>A0A147BBP1</accession>
<organism evidence="2">
    <name type="scientific">Ixodes ricinus</name>
    <name type="common">Common tick</name>
    <name type="synonym">Acarus ricinus</name>
    <dbReference type="NCBI Taxonomy" id="34613"/>
    <lineage>
        <taxon>Eukaryota</taxon>
        <taxon>Metazoa</taxon>
        <taxon>Ecdysozoa</taxon>
        <taxon>Arthropoda</taxon>
        <taxon>Chelicerata</taxon>
        <taxon>Arachnida</taxon>
        <taxon>Acari</taxon>
        <taxon>Parasitiformes</taxon>
        <taxon>Ixodida</taxon>
        <taxon>Ixodoidea</taxon>
        <taxon>Ixodidae</taxon>
        <taxon>Ixodinae</taxon>
        <taxon>Ixodes</taxon>
    </lineage>
</organism>
<dbReference type="AlphaFoldDB" id="A0A147BBP1"/>
<proteinExistence type="predicted"/>
<protein>
    <submittedName>
        <fullName evidence="2">Putative gamma-aminobutyric acid receptor subunit epsilon</fullName>
    </submittedName>
</protein>
<evidence type="ECO:0000256" key="1">
    <source>
        <dbReference type="SAM" id="MobiDB-lite"/>
    </source>
</evidence>
<dbReference type="EMBL" id="GEGO01007208">
    <property type="protein sequence ID" value="JAR88196.1"/>
    <property type="molecule type" value="Transcribed_RNA"/>
</dbReference>